<evidence type="ECO:0000313" key="2">
    <source>
        <dbReference type="EMBL" id="KAK8373265.1"/>
    </source>
</evidence>
<organism evidence="2 3">
    <name type="scientific">Scylla paramamosain</name>
    <name type="common">Mud crab</name>
    <dbReference type="NCBI Taxonomy" id="85552"/>
    <lineage>
        <taxon>Eukaryota</taxon>
        <taxon>Metazoa</taxon>
        <taxon>Ecdysozoa</taxon>
        <taxon>Arthropoda</taxon>
        <taxon>Crustacea</taxon>
        <taxon>Multicrustacea</taxon>
        <taxon>Malacostraca</taxon>
        <taxon>Eumalacostraca</taxon>
        <taxon>Eucarida</taxon>
        <taxon>Decapoda</taxon>
        <taxon>Pleocyemata</taxon>
        <taxon>Brachyura</taxon>
        <taxon>Eubrachyura</taxon>
        <taxon>Portunoidea</taxon>
        <taxon>Portunidae</taxon>
        <taxon>Portuninae</taxon>
        <taxon>Scylla</taxon>
    </lineage>
</organism>
<accession>A0AAW0SD43</accession>
<evidence type="ECO:0000313" key="3">
    <source>
        <dbReference type="Proteomes" id="UP001487740"/>
    </source>
</evidence>
<gene>
    <name evidence="2" type="ORF">O3P69_007890</name>
</gene>
<name>A0AAW0SD43_SCYPA</name>
<feature type="non-terminal residue" evidence="2">
    <location>
        <position position="153"/>
    </location>
</feature>
<sequence length="153" mass="16757">MIRTVVTAVAGRKEHTEATPPRVPWESTGQREARRGEGALIFTWQPTTIRRSIHKTATHQPTNPVPRLTAAPRPITAPQHAPLRERAQCDAMKLRSFPFELPSGSLPFLSASYASSSTPSCVLILSELVEADNKHRSSTSPEEGIHTCALLSL</sequence>
<keyword evidence="3" id="KW-1185">Reference proteome</keyword>
<dbReference type="EMBL" id="JARAKH010001266">
    <property type="protein sequence ID" value="KAK8373265.1"/>
    <property type="molecule type" value="Genomic_DNA"/>
</dbReference>
<proteinExistence type="predicted"/>
<protein>
    <submittedName>
        <fullName evidence="2">Uncharacterized protein</fullName>
    </submittedName>
</protein>
<dbReference type="Proteomes" id="UP001487740">
    <property type="component" value="Unassembled WGS sequence"/>
</dbReference>
<feature type="region of interest" description="Disordered" evidence="1">
    <location>
        <begin position="1"/>
        <end position="32"/>
    </location>
</feature>
<dbReference type="AlphaFoldDB" id="A0AAW0SD43"/>
<evidence type="ECO:0000256" key="1">
    <source>
        <dbReference type="SAM" id="MobiDB-lite"/>
    </source>
</evidence>
<comment type="caution">
    <text evidence="2">The sequence shown here is derived from an EMBL/GenBank/DDBJ whole genome shotgun (WGS) entry which is preliminary data.</text>
</comment>
<reference evidence="2 3" key="1">
    <citation type="submission" date="2023-03" db="EMBL/GenBank/DDBJ databases">
        <title>High-quality genome of Scylla paramamosain provides insights in environmental adaptation.</title>
        <authorList>
            <person name="Zhang L."/>
        </authorList>
    </citation>
    <scope>NUCLEOTIDE SEQUENCE [LARGE SCALE GENOMIC DNA]</scope>
    <source>
        <strain evidence="2">LZ_2023a</strain>
        <tissue evidence="2">Muscle</tissue>
    </source>
</reference>